<dbReference type="InterPro" id="IPR036291">
    <property type="entry name" value="NAD(P)-bd_dom_sf"/>
</dbReference>
<organism evidence="7 8">
    <name type="scientific">Kitasatospora kifunensis</name>
    <name type="common">Streptomyces kifunensis</name>
    <dbReference type="NCBI Taxonomy" id="58351"/>
    <lineage>
        <taxon>Bacteria</taxon>
        <taxon>Bacillati</taxon>
        <taxon>Actinomycetota</taxon>
        <taxon>Actinomycetes</taxon>
        <taxon>Kitasatosporales</taxon>
        <taxon>Streptomycetaceae</taxon>
        <taxon>Kitasatospora</taxon>
    </lineage>
</organism>
<keyword evidence="3" id="KW-0520">NAD</keyword>
<evidence type="ECO:0000256" key="5">
    <source>
        <dbReference type="RuleBase" id="RU000397"/>
    </source>
</evidence>
<dbReference type="InterPro" id="IPR020829">
    <property type="entry name" value="GlycerAld_3-P_DH_cat"/>
</dbReference>
<feature type="domain" description="Glyceraldehyde 3-phosphate dehydrogenase NAD(P) binding" evidence="6">
    <location>
        <begin position="3"/>
        <end position="153"/>
    </location>
</feature>
<dbReference type="FunFam" id="3.40.50.720:FF:000001">
    <property type="entry name" value="Glyceraldehyde-3-phosphate dehydrogenase"/>
    <property type="match status" value="1"/>
</dbReference>
<evidence type="ECO:0000313" key="8">
    <source>
        <dbReference type="Proteomes" id="UP000540506"/>
    </source>
</evidence>
<evidence type="ECO:0000256" key="1">
    <source>
        <dbReference type="ARBA" id="ARBA00007406"/>
    </source>
</evidence>
<comment type="similarity">
    <text evidence="1 5">Belongs to the glyceraldehyde-3-phosphate dehydrogenase family.</text>
</comment>
<dbReference type="SMART" id="SM00846">
    <property type="entry name" value="Gp_dh_N"/>
    <property type="match status" value="1"/>
</dbReference>
<dbReference type="SUPFAM" id="SSF55347">
    <property type="entry name" value="Glyceraldehyde-3-phosphate dehydrogenase-like, C-terminal domain"/>
    <property type="match status" value="1"/>
</dbReference>
<evidence type="ECO:0000256" key="4">
    <source>
        <dbReference type="PIRSR" id="PIRSR000149-4"/>
    </source>
</evidence>
<evidence type="ECO:0000259" key="6">
    <source>
        <dbReference type="SMART" id="SM00846"/>
    </source>
</evidence>
<feature type="site" description="Activates thiol group during catalysis" evidence="4">
    <location>
        <position position="180"/>
    </location>
</feature>
<keyword evidence="3" id="KW-0547">Nucleotide-binding</keyword>
<name>A0A7W7VT66_KITKI</name>
<dbReference type="InterPro" id="IPR020828">
    <property type="entry name" value="GlycerAld_3-P_DH_NAD(P)-bd"/>
</dbReference>
<evidence type="ECO:0000256" key="3">
    <source>
        <dbReference type="PIRSR" id="PIRSR000149-3"/>
    </source>
</evidence>
<dbReference type="Gene3D" id="3.40.50.720">
    <property type="entry name" value="NAD(P)-binding Rossmann-like Domain"/>
    <property type="match status" value="1"/>
</dbReference>
<dbReference type="AlphaFoldDB" id="A0A7W7VT66"/>
<keyword evidence="2 7" id="KW-0560">Oxidoreductase</keyword>
<proteinExistence type="inferred from homology"/>
<dbReference type="GO" id="GO:0004365">
    <property type="term" value="F:glyceraldehyde-3-phosphate dehydrogenase (NAD+) (phosphorylating) activity"/>
    <property type="evidence" value="ECO:0007669"/>
    <property type="project" value="UniProtKB-EC"/>
</dbReference>
<sequence length="334" mass="35160">MAVRVGINGLGRTGRAFIHAVLETGADIEIAGVNDPDDNATLARLFKDDMARGRARAEVSHTEDTITVGDHVFKAMAERDPAKLPWGEFGADVVIETADTPQRRYVVATHLAAGAKKVIVSAPVKEADVTLVVGVNQDQYDTANHHVISAASILANCAAPMAKVLHGEFGIADCVLSAVHSGVAEQHGEVSKYSPDPRIAWAAAGTIAATGTDTAACVAQVLPALRGKLDAGGVLVPLVTGSLIDLVVQLDRDVTREEVNDAFRTSSTGALKGVLDYLEDPVVSSDVVGRDASCLFDPSLTTTRGRRAKVTGWFDGWGYANRLLDLALFVGAQL</sequence>
<feature type="binding site" evidence="3">
    <location>
        <position position="79"/>
    </location>
    <ligand>
        <name>NAD(+)</name>
        <dbReference type="ChEBI" id="CHEBI:57540"/>
    </ligand>
</feature>
<dbReference type="SUPFAM" id="SSF51735">
    <property type="entry name" value="NAD(P)-binding Rossmann-fold domains"/>
    <property type="match status" value="1"/>
</dbReference>
<dbReference type="PANTHER" id="PTHR43148">
    <property type="entry name" value="GLYCERALDEHYDE-3-PHOSPHATE DEHYDROGENASE 2"/>
    <property type="match status" value="1"/>
</dbReference>
<evidence type="ECO:0000256" key="2">
    <source>
        <dbReference type="ARBA" id="ARBA00023002"/>
    </source>
</evidence>
<dbReference type="Gene3D" id="3.30.360.10">
    <property type="entry name" value="Dihydrodipicolinate Reductase, domain 2"/>
    <property type="match status" value="1"/>
</dbReference>
<reference evidence="7 8" key="1">
    <citation type="submission" date="2020-08" db="EMBL/GenBank/DDBJ databases">
        <title>Sequencing the genomes of 1000 actinobacteria strains.</title>
        <authorList>
            <person name="Klenk H.-P."/>
        </authorList>
    </citation>
    <scope>NUCLEOTIDE SEQUENCE [LARGE SCALE GENOMIC DNA]</scope>
    <source>
        <strain evidence="7 8">DSM 41654</strain>
    </source>
</reference>
<protein>
    <submittedName>
        <fullName evidence="7">Glyceraldehyde 3-phosphate dehydrogenase</fullName>
        <ecNumber evidence="7">1.2.1.12</ecNumber>
    </submittedName>
</protein>
<dbReference type="PRINTS" id="PR00078">
    <property type="entry name" value="G3PDHDRGNASE"/>
</dbReference>
<evidence type="ECO:0000313" key="7">
    <source>
        <dbReference type="EMBL" id="MBB4921946.1"/>
    </source>
</evidence>
<dbReference type="PIRSF" id="PIRSF000149">
    <property type="entry name" value="GAP_DH"/>
    <property type="match status" value="1"/>
</dbReference>
<dbReference type="Pfam" id="PF02800">
    <property type="entry name" value="Gp_dh_C"/>
    <property type="match status" value="1"/>
</dbReference>
<feature type="binding site" evidence="3">
    <location>
        <position position="121"/>
    </location>
    <ligand>
        <name>NAD(+)</name>
        <dbReference type="ChEBI" id="CHEBI:57540"/>
    </ligand>
</feature>
<dbReference type="EMBL" id="JACHJV010000001">
    <property type="protein sequence ID" value="MBB4921946.1"/>
    <property type="molecule type" value="Genomic_DNA"/>
</dbReference>
<accession>A0A7W7VT66</accession>
<dbReference type="InterPro" id="IPR020831">
    <property type="entry name" value="GlycerAld/Erythrose_P_DH"/>
</dbReference>
<feature type="binding site" evidence="3">
    <location>
        <position position="35"/>
    </location>
    <ligand>
        <name>NAD(+)</name>
        <dbReference type="ChEBI" id="CHEBI:57540"/>
    </ligand>
</feature>
<gene>
    <name evidence="7" type="ORF">FHR34_000939</name>
</gene>
<dbReference type="RefSeq" id="WP_184934200.1">
    <property type="nucleotide sequence ID" value="NZ_JACHJV010000001.1"/>
</dbReference>
<dbReference type="Pfam" id="PF00044">
    <property type="entry name" value="Gp_dh_N"/>
    <property type="match status" value="1"/>
</dbReference>
<dbReference type="Proteomes" id="UP000540506">
    <property type="component" value="Unassembled WGS sequence"/>
</dbReference>
<comment type="caution">
    <text evidence="7">The sequence shown here is derived from an EMBL/GenBank/DDBJ whole genome shotgun (WGS) entry which is preliminary data.</text>
</comment>
<dbReference type="CDD" id="cd05214">
    <property type="entry name" value="GAPDH_I_N"/>
    <property type="match status" value="1"/>
</dbReference>
<dbReference type="EC" id="1.2.1.12" evidence="7"/>
<dbReference type="GO" id="GO:0051287">
    <property type="term" value="F:NAD binding"/>
    <property type="evidence" value="ECO:0007669"/>
    <property type="project" value="InterPro"/>
</dbReference>
<keyword evidence="8" id="KW-1185">Reference proteome</keyword>